<dbReference type="CDD" id="cd02440">
    <property type="entry name" value="AdoMet_MTases"/>
    <property type="match status" value="1"/>
</dbReference>
<evidence type="ECO:0000256" key="3">
    <source>
        <dbReference type="ARBA" id="ARBA00022688"/>
    </source>
</evidence>
<feature type="binding site" evidence="5">
    <location>
        <position position="70"/>
    </location>
    <ligand>
        <name>S-adenosyl-L-methionine</name>
        <dbReference type="ChEBI" id="CHEBI:59789"/>
    </ligand>
</feature>
<evidence type="ECO:0000256" key="5">
    <source>
        <dbReference type="HAMAP-Rule" id="MF_00472"/>
    </source>
</evidence>
<dbReference type="InterPro" id="IPR010233">
    <property type="entry name" value="UbiG_MeTrfase"/>
</dbReference>
<keyword evidence="6" id="KW-0830">Ubiquinone</keyword>
<dbReference type="GO" id="GO:0102208">
    <property type="term" value="F:2-polyprenyl-6-hydroxyphenol methylase activity"/>
    <property type="evidence" value="ECO:0007669"/>
    <property type="project" value="UniProtKB-EC"/>
</dbReference>
<evidence type="ECO:0000256" key="2">
    <source>
        <dbReference type="ARBA" id="ARBA00022679"/>
    </source>
</evidence>
<evidence type="ECO:0000313" key="6">
    <source>
        <dbReference type="EMBL" id="TDP80945.1"/>
    </source>
</evidence>
<dbReference type="SUPFAM" id="SSF53335">
    <property type="entry name" value="S-adenosyl-L-methionine-dependent methyltransferases"/>
    <property type="match status" value="1"/>
</dbReference>
<keyword evidence="4 5" id="KW-0949">S-adenosyl-L-methionine</keyword>
<keyword evidence="3 5" id="KW-0831">Ubiquinone biosynthesis</keyword>
<accession>A0A4R6R5R5</accession>
<comment type="catalytic activity">
    <reaction evidence="5">
        <text>a 3-demethylubiquinol + S-adenosyl-L-methionine = a ubiquinol + S-adenosyl-L-homocysteine + H(+)</text>
        <dbReference type="Rhea" id="RHEA:44380"/>
        <dbReference type="Rhea" id="RHEA-COMP:9566"/>
        <dbReference type="Rhea" id="RHEA-COMP:10914"/>
        <dbReference type="ChEBI" id="CHEBI:15378"/>
        <dbReference type="ChEBI" id="CHEBI:17976"/>
        <dbReference type="ChEBI" id="CHEBI:57856"/>
        <dbReference type="ChEBI" id="CHEBI:59789"/>
        <dbReference type="ChEBI" id="CHEBI:84422"/>
        <dbReference type="EC" id="2.1.1.64"/>
    </reaction>
</comment>
<dbReference type="EMBL" id="SNXY01000014">
    <property type="protein sequence ID" value="TDP80945.1"/>
    <property type="molecule type" value="Genomic_DNA"/>
</dbReference>
<evidence type="ECO:0000256" key="4">
    <source>
        <dbReference type="ARBA" id="ARBA00022691"/>
    </source>
</evidence>
<comment type="caution">
    <text evidence="6">The sequence shown here is derived from an EMBL/GenBank/DDBJ whole genome shotgun (WGS) entry which is preliminary data.</text>
</comment>
<dbReference type="AlphaFoldDB" id="A0A4R6R5R5"/>
<dbReference type="GO" id="GO:0061542">
    <property type="term" value="F:3-demethylubiquinol 3-O-methyltransferase activity"/>
    <property type="evidence" value="ECO:0007669"/>
    <property type="project" value="UniProtKB-UniRule"/>
</dbReference>
<comment type="similarity">
    <text evidence="5">Belongs to the methyltransferase superfamily. UbiG/COQ3 family.</text>
</comment>
<dbReference type="InterPro" id="IPR029063">
    <property type="entry name" value="SAM-dependent_MTases_sf"/>
</dbReference>
<dbReference type="UniPathway" id="UPA00232"/>
<comment type="function">
    <text evidence="5">O-methyltransferase that catalyzes the 2 O-methylation steps in the ubiquinone biosynthetic pathway.</text>
</comment>
<dbReference type="Gene3D" id="3.40.50.150">
    <property type="entry name" value="Vaccinia Virus protein VP39"/>
    <property type="match status" value="1"/>
</dbReference>
<evidence type="ECO:0000313" key="7">
    <source>
        <dbReference type="Proteomes" id="UP000294547"/>
    </source>
</evidence>
<name>A0A4R6R5R5_9HYPH</name>
<dbReference type="GO" id="GO:0010420">
    <property type="term" value="F:polyprenyldihydroxybenzoate methyltransferase activity"/>
    <property type="evidence" value="ECO:0007669"/>
    <property type="project" value="InterPro"/>
</dbReference>
<dbReference type="OrthoDB" id="9801538at2"/>
<comment type="pathway">
    <text evidence="5">Cofactor biosynthesis; ubiquinone biosynthesis.</text>
</comment>
<feature type="binding site" evidence="5">
    <location>
        <position position="39"/>
    </location>
    <ligand>
        <name>S-adenosyl-L-methionine</name>
        <dbReference type="ChEBI" id="CHEBI:59789"/>
    </ligand>
</feature>
<keyword evidence="1 5" id="KW-0489">Methyltransferase</keyword>
<dbReference type="Pfam" id="PF13489">
    <property type="entry name" value="Methyltransf_23"/>
    <property type="match status" value="1"/>
</dbReference>
<dbReference type="GO" id="GO:0032259">
    <property type="term" value="P:methylation"/>
    <property type="evidence" value="ECO:0007669"/>
    <property type="project" value="UniProtKB-KW"/>
</dbReference>
<dbReference type="PANTHER" id="PTHR43464">
    <property type="entry name" value="METHYLTRANSFERASE"/>
    <property type="match status" value="1"/>
</dbReference>
<keyword evidence="2 5" id="KW-0808">Transferase</keyword>
<proteinExistence type="inferred from homology"/>
<protein>
    <recommendedName>
        <fullName evidence="5">Ubiquinone biosynthesis O-methyltransferase</fullName>
    </recommendedName>
    <alternativeName>
        <fullName evidence="5">2-polyprenyl-6-hydroxyphenol methylase</fullName>
        <ecNumber evidence="5">2.1.1.222</ecNumber>
    </alternativeName>
    <alternativeName>
        <fullName evidence="5">3-demethylubiquinone 3-O-methyltransferase</fullName>
        <ecNumber evidence="5">2.1.1.64</ecNumber>
    </alternativeName>
</protein>
<comment type="catalytic activity">
    <reaction evidence="5">
        <text>a 3-(all-trans-polyprenyl)benzene-1,2-diol + S-adenosyl-L-methionine = a 2-methoxy-6-(all-trans-polyprenyl)phenol + S-adenosyl-L-homocysteine + H(+)</text>
        <dbReference type="Rhea" id="RHEA:31411"/>
        <dbReference type="Rhea" id="RHEA-COMP:9550"/>
        <dbReference type="Rhea" id="RHEA-COMP:9551"/>
        <dbReference type="ChEBI" id="CHEBI:15378"/>
        <dbReference type="ChEBI" id="CHEBI:57856"/>
        <dbReference type="ChEBI" id="CHEBI:59789"/>
        <dbReference type="ChEBI" id="CHEBI:62729"/>
        <dbReference type="ChEBI" id="CHEBI:62731"/>
        <dbReference type="EC" id="2.1.1.222"/>
    </reaction>
</comment>
<dbReference type="HAMAP" id="MF_00472">
    <property type="entry name" value="UbiG"/>
    <property type="match status" value="1"/>
</dbReference>
<dbReference type="PANTHER" id="PTHR43464:SF19">
    <property type="entry name" value="UBIQUINONE BIOSYNTHESIS O-METHYLTRANSFERASE, MITOCHONDRIAL"/>
    <property type="match status" value="1"/>
</dbReference>
<gene>
    <name evidence="5" type="primary">ubiG</name>
    <name evidence="6" type="ORF">EDD54_4578</name>
</gene>
<feature type="binding site" evidence="5">
    <location>
        <position position="91"/>
    </location>
    <ligand>
        <name>S-adenosyl-L-methionine</name>
        <dbReference type="ChEBI" id="CHEBI:59789"/>
    </ligand>
</feature>
<organism evidence="6 7">
    <name type="scientific">Oharaeibacter diazotrophicus</name>
    <dbReference type="NCBI Taxonomy" id="1920512"/>
    <lineage>
        <taxon>Bacteria</taxon>
        <taxon>Pseudomonadati</taxon>
        <taxon>Pseudomonadota</taxon>
        <taxon>Alphaproteobacteria</taxon>
        <taxon>Hyphomicrobiales</taxon>
        <taxon>Pleomorphomonadaceae</taxon>
        <taxon>Oharaeibacter</taxon>
    </lineage>
</organism>
<reference evidence="6 7" key="1">
    <citation type="submission" date="2019-03" db="EMBL/GenBank/DDBJ databases">
        <title>Genomic Encyclopedia of Type Strains, Phase IV (KMG-IV): sequencing the most valuable type-strain genomes for metagenomic binning, comparative biology and taxonomic classification.</title>
        <authorList>
            <person name="Goeker M."/>
        </authorList>
    </citation>
    <scope>NUCLEOTIDE SEQUENCE [LARGE SCALE GENOMIC DNA]</scope>
    <source>
        <strain evidence="6 7">DSM 102969</strain>
    </source>
</reference>
<dbReference type="NCBIfam" id="TIGR01983">
    <property type="entry name" value="UbiG"/>
    <property type="match status" value="1"/>
</dbReference>
<dbReference type="EC" id="2.1.1.222" evidence="5"/>
<dbReference type="EC" id="2.1.1.64" evidence="5"/>
<dbReference type="RefSeq" id="WP_126540768.1">
    <property type="nucleotide sequence ID" value="NZ_BSPM01000001.1"/>
</dbReference>
<sequence>MPAAVTVDPIEVERFSRMAAEWWDPKGKFKPLHKFNPVRLAVLKREIALHFSRDARAARSLDGLRILDVGCGGGLVSEPLARLCATVVGIDPSATNVEVARLHAVETGLAVDYRATTAEALAAAGERFDVVLALEVVEHVADVPAFLDTVSSMAKPGGLVVVATINRTLKALGLAIVGAEYVLRWLPRGTHSYDKLVRPEEVEAPLQDAGLVLLDRVGVVFDPLRDVWKESRDTAVNYMVIAARPA</sequence>
<feature type="binding site" evidence="5">
    <location>
        <position position="134"/>
    </location>
    <ligand>
        <name>S-adenosyl-L-methionine</name>
        <dbReference type="ChEBI" id="CHEBI:59789"/>
    </ligand>
</feature>
<evidence type="ECO:0000256" key="1">
    <source>
        <dbReference type="ARBA" id="ARBA00022603"/>
    </source>
</evidence>
<keyword evidence="7" id="KW-1185">Reference proteome</keyword>
<dbReference type="Proteomes" id="UP000294547">
    <property type="component" value="Unassembled WGS sequence"/>
</dbReference>